<evidence type="ECO:0000256" key="6">
    <source>
        <dbReference type="ARBA" id="ARBA00023295"/>
    </source>
</evidence>
<dbReference type="GO" id="GO:0006004">
    <property type="term" value="P:fucose metabolic process"/>
    <property type="evidence" value="ECO:0007669"/>
    <property type="project" value="InterPro"/>
</dbReference>
<evidence type="ECO:0000256" key="5">
    <source>
        <dbReference type="ARBA" id="ARBA00022801"/>
    </source>
</evidence>
<comment type="similarity">
    <text evidence="2">Belongs to the glycosyl hydrolase 29 family.</text>
</comment>
<keyword evidence="4" id="KW-0732">Signal</keyword>
<feature type="compositionally biased region" description="Basic and acidic residues" evidence="7">
    <location>
        <begin position="479"/>
        <end position="488"/>
    </location>
</feature>
<dbReference type="STRING" id="1142394.PSMK_16350"/>
<dbReference type="SUPFAM" id="SSF51445">
    <property type="entry name" value="(Trans)glycosidases"/>
    <property type="match status" value="1"/>
</dbReference>
<dbReference type="PRINTS" id="PR00741">
    <property type="entry name" value="GLHYDRLASE29"/>
</dbReference>
<dbReference type="KEGG" id="phm:PSMK_16350"/>
<dbReference type="Pfam" id="PF01120">
    <property type="entry name" value="Alpha_L_fucos"/>
    <property type="match status" value="1"/>
</dbReference>
<dbReference type="PANTHER" id="PTHR10030">
    <property type="entry name" value="ALPHA-L-FUCOSIDASE"/>
    <property type="match status" value="1"/>
</dbReference>
<keyword evidence="11" id="KW-1185">Reference proteome</keyword>
<feature type="region of interest" description="Disordered" evidence="7">
    <location>
        <begin position="479"/>
        <end position="504"/>
    </location>
</feature>
<dbReference type="InterPro" id="IPR013780">
    <property type="entry name" value="Glyco_hydro_b"/>
</dbReference>
<organism evidence="10 11">
    <name type="scientific">Phycisphaera mikurensis (strain NBRC 102666 / KCTC 22515 / FYK2301M01)</name>
    <dbReference type="NCBI Taxonomy" id="1142394"/>
    <lineage>
        <taxon>Bacteria</taxon>
        <taxon>Pseudomonadati</taxon>
        <taxon>Planctomycetota</taxon>
        <taxon>Phycisphaerae</taxon>
        <taxon>Phycisphaerales</taxon>
        <taxon>Phycisphaeraceae</taxon>
        <taxon>Phycisphaera</taxon>
    </lineage>
</organism>
<keyword evidence="6 10" id="KW-0326">Glycosidase</keyword>
<dbReference type="GO" id="GO:0016139">
    <property type="term" value="P:glycoside catabolic process"/>
    <property type="evidence" value="ECO:0007669"/>
    <property type="project" value="TreeGrafter"/>
</dbReference>
<keyword evidence="5 10" id="KW-0378">Hydrolase</keyword>
<accession>I0IEV6</accession>
<evidence type="ECO:0000256" key="2">
    <source>
        <dbReference type="ARBA" id="ARBA00007951"/>
    </source>
</evidence>
<sequence>MIATTQEAPGAAHAPDAGAGRFEATWASLGQFEIPDWYRDAKLGIFIHWGVASVPAYKSEWYPKWMYQRDSEFFAYHAETHGPQGTFGFKDFIPGFTMSAWDPAAWAELFEASGARYVVPVAEHHDGIAHYDYSKSRWTTLKVGPRRDLIRELGDAVRGRGLKYGVSSHRAYNWRFYTYEDGFDTTDPAFSDLYARPHAPDEAADEPFLRDWLARTEELVDKYRPDLVWFDWCIGWPEFEPYRRAFAAHYYNAADRWGKEVVVNYKEEDFAPGTGVFDIERGQLDEIRADFWQTDTSISRNGWAYNEDPGNKSATSLLHDLMDVISKNGCLLLNIGPRPDGTITQEQEDVLRTMGAWLRQNGEAVYGTRPWKVFGEGPTRVKAGTFQEKENAGFTPEDLRFTASGDTLYATTLGVPSGDRLLVRSLGSTLKLLLGDVLSVEMLGHDGPLAWERGADGLAVTLPPLDHARHGIALRIRTRPPEAPKRTADAAGSHTADNDIDSAV</sequence>
<dbReference type="AlphaFoldDB" id="I0IEV6"/>
<evidence type="ECO:0000313" key="10">
    <source>
        <dbReference type="EMBL" id="BAM03794.1"/>
    </source>
</evidence>
<dbReference type="HOGENOM" id="CLU_002934_6_1_0"/>
<dbReference type="Pfam" id="PF16757">
    <property type="entry name" value="Fucosidase_C"/>
    <property type="match status" value="1"/>
</dbReference>
<dbReference type="InterPro" id="IPR017853">
    <property type="entry name" value="GH"/>
</dbReference>
<dbReference type="EMBL" id="AP012338">
    <property type="protein sequence ID" value="BAM03794.1"/>
    <property type="molecule type" value="Genomic_DNA"/>
</dbReference>
<dbReference type="PANTHER" id="PTHR10030:SF37">
    <property type="entry name" value="ALPHA-L-FUCOSIDASE-RELATED"/>
    <property type="match status" value="1"/>
</dbReference>
<comment type="function">
    <text evidence="1">Alpha-L-fucosidase is responsible for hydrolyzing the alpha-1,6-linked fucose joined to the reducing-end N-acetylglucosamine of the carbohydrate moieties of glycoproteins.</text>
</comment>
<dbReference type="RefSeq" id="WP_014437012.1">
    <property type="nucleotide sequence ID" value="NC_017080.1"/>
</dbReference>
<name>I0IEV6_PHYMF</name>
<evidence type="ECO:0000259" key="8">
    <source>
        <dbReference type="Pfam" id="PF01120"/>
    </source>
</evidence>
<dbReference type="EC" id="3.2.1.51" evidence="3"/>
<dbReference type="InterPro" id="IPR000933">
    <property type="entry name" value="Glyco_hydro_29"/>
</dbReference>
<feature type="domain" description="Glycoside hydrolase family 29 N-terminal" evidence="8">
    <location>
        <begin position="19"/>
        <end position="363"/>
    </location>
</feature>
<dbReference type="GO" id="GO:0004560">
    <property type="term" value="F:alpha-L-fucosidase activity"/>
    <property type="evidence" value="ECO:0007669"/>
    <property type="project" value="UniProtKB-EC"/>
</dbReference>
<dbReference type="InterPro" id="IPR016286">
    <property type="entry name" value="FUC_metazoa-typ"/>
</dbReference>
<proteinExistence type="inferred from homology"/>
<evidence type="ECO:0000313" key="11">
    <source>
        <dbReference type="Proteomes" id="UP000007881"/>
    </source>
</evidence>
<evidence type="ECO:0000256" key="1">
    <source>
        <dbReference type="ARBA" id="ARBA00004071"/>
    </source>
</evidence>
<dbReference type="Gene3D" id="2.60.40.1180">
    <property type="entry name" value="Golgi alpha-mannosidase II"/>
    <property type="match status" value="1"/>
</dbReference>
<dbReference type="GO" id="GO:0005764">
    <property type="term" value="C:lysosome"/>
    <property type="evidence" value="ECO:0007669"/>
    <property type="project" value="TreeGrafter"/>
</dbReference>
<dbReference type="eggNOG" id="COG3669">
    <property type="taxonomic scope" value="Bacteria"/>
</dbReference>
<dbReference type="InterPro" id="IPR031919">
    <property type="entry name" value="Fucosidase_C"/>
</dbReference>
<evidence type="ECO:0000256" key="4">
    <source>
        <dbReference type="ARBA" id="ARBA00022729"/>
    </source>
</evidence>
<evidence type="ECO:0000259" key="9">
    <source>
        <dbReference type="Pfam" id="PF16757"/>
    </source>
</evidence>
<dbReference type="Proteomes" id="UP000007881">
    <property type="component" value="Chromosome"/>
</dbReference>
<evidence type="ECO:0000256" key="3">
    <source>
        <dbReference type="ARBA" id="ARBA00012662"/>
    </source>
</evidence>
<dbReference type="OrthoDB" id="9760597at2"/>
<feature type="domain" description="Alpha-L-fucosidase C-terminal" evidence="9">
    <location>
        <begin position="397"/>
        <end position="470"/>
    </location>
</feature>
<dbReference type="InterPro" id="IPR057739">
    <property type="entry name" value="Glyco_hydro_29_N"/>
</dbReference>
<reference evidence="10 11" key="1">
    <citation type="submission" date="2012-02" db="EMBL/GenBank/DDBJ databases">
        <title>Complete genome sequence of Phycisphaera mikurensis NBRC 102666.</title>
        <authorList>
            <person name="Ankai A."/>
            <person name="Hosoyama A."/>
            <person name="Terui Y."/>
            <person name="Sekine M."/>
            <person name="Fukai R."/>
            <person name="Kato Y."/>
            <person name="Nakamura S."/>
            <person name="Yamada-Narita S."/>
            <person name="Kawakoshi A."/>
            <person name="Fukunaga Y."/>
            <person name="Yamazaki S."/>
            <person name="Fujita N."/>
        </authorList>
    </citation>
    <scope>NUCLEOTIDE SEQUENCE [LARGE SCALE GENOMIC DNA]</scope>
    <source>
        <strain evidence="11">NBRC 102666 / KCTC 22515 / FYK2301M01</strain>
    </source>
</reference>
<protein>
    <recommendedName>
        <fullName evidence="3">alpha-L-fucosidase</fullName>
        <ecNumber evidence="3">3.2.1.51</ecNumber>
    </recommendedName>
</protein>
<dbReference type="Gene3D" id="3.20.20.80">
    <property type="entry name" value="Glycosidases"/>
    <property type="match status" value="1"/>
</dbReference>
<dbReference type="PATRIC" id="fig|1142394.8.peg.1681"/>
<dbReference type="SMART" id="SM00812">
    <property type="entry name" value="Alpha_L_fucos"/>
    <property type="match status" value="1"/>
</dbReference>
<evidence type="ECO:0000256" key="7">
    <source>
        <dbReference type="SAM" id="MobiDB-lite"/>
    </source>
</evidence>
<gene>
    <name evidence="10" type="ordered locus">PSMK_16350</name>
</gene>